<feature type="transmembrane region" description="Helical" evidence="7">
    <location>
        <begin position="253"/>
        <end position="274"/>
    </location>
</feature>
<comment type="caution">
    <text evidence="9">The sequence shown here is derived from an EMBL/GenBank/DDBJ whole genome shotgun (WGS) entry which is preliminary data.</text>
</comment>
<dbReference type="PROSITE" id="PS00216">
    <property type="entry name" value="SUGAR_TRANSPORT_1"/>
    <property type="match status" value="1"/>
</dbReference>
<evidence type="ECO:0000256" key="6">
    <source>
        <dbReference type="ARBA" id="ARBA00023136"/>
    </source>
</evidence>
<dbReference type="InterPro" id="IPR020846">
    <property type="entry name" value="MFS_dom"/>
</dbReference>
<feature type="transmembrane region" description="Helical" evidence="7">
    <location>
        <begin position="214"/>
        <end position="241"/>
    </location>
</feature>
<dbReference type="Pfam" id="PF07690">
    <property type="entry name" value="MFS_1"/>
    <property type="match status" value="1"/>
</dbReference>
<feature type="transmembrane region" description="Helical" evidence="7">
    <location>
        <begin position="308"/>
        <end position="331"/>
    </location>
</feature>
<dbReference type="PANTHER" id="PTHR23517:SF13">
    <property type="entry name" value="MAJOR FACILITATOR SUPERFAMILY MFS_1"/>
    <property type="match status" value="1"/>
</dbReference>
<dbReference type="SUPFAM" id="SSF103473">
    <property type="entry name" value="MFS general substrate transporter"/>
    <property type="match status" value="1"/>
</dbReference>
<feature type="transmembrane region" description="Helical" evidence="7">
    <location>
        <begin position="144"/>
        <end position="167"/>
    </location>
</feature>
<dbReference type="InterPro" id="IPR050171">
    <property type="entry name" value="MFS_Transporters"/>
</dbReference>
<organism evidence="9 10">
    <name type="scientific">Microlunatus antarcticus</name>
    <dbReference type="NCBI Taxonomy" id="53388"/>
    <lineage>
        <taxon>Bacteria</taxon>
        <taxon>Bacillati</taxon>
        <taxon>Actinomycetota</taxon>
        <taxon>Actinomycetes</taxon>
        <taxon>Propionibacteriales</taxon>
        <taxon>Propionibacteriaceae</taxon>
        <taxon>Microlunatus</taxon>
    </lineage>
</organism>
<feature type="transmembrane region" description="Helical" evidence="7">
    <location>
        <begin position="281"/>
        <end position="302"/>
    </location>
</feature>
<evidence type="ECO:0000256" key="2">
    <source>
        <dbReference type="ARBA" id="ARBA00022448"/>
    </source>
</evidence>
<feature type="transmembrane region" description="Helical" evidence="7">
    <location>
        <begin position="112"/>
        <end position="132"/>
    </location>
</feature>
<dbReference type="EMBL" id="JACHZG010000001">
    <property type="protein sequence ID" value="MBB3326855.1"/>
    <property type="molecule type" value="Genomic_DNA"/>
</dbReference>
<evidence type="ECO:0000259" key="8">
    <source>
        <dbReference type="PROSITE" id="PS50850"/>
    </source>
</evidence>
<dbReference type="InterPro" id="IPR005829">
    <property type="entry name" value="Sugar_transporter_CS"/>
</dbReference>
<keyword evidence="3" id="KW-1003">Cell membrane</keyword>
<dbReference type="RefSeq" id="WP_183337722.1">
    <property type="nucleotide sequence ID" value="NZ_JACHZG010000001.1"/>
</dbReference>
<comment type="subcellular location">
    <subcellularLocation>
        <location evidence="1">Cell membrane</location>
        <topology evidence="1">Multi-pass membrane protein</topology>
    </subcellularLocation>
</comment>
<feature type="transmembrane region" description="Helical" evidence="7">
    <location>
        <begin position="377"/>
        <end position="396"/>
    </location>
</feature>
<feature type="transmembrane region" description="Helical" evidence="7">
    <location>
        <begin position="53"/>
        <end position="72"/>
    </location>
</feature>
<dbReference type="GO" id="GO:0005886">
    <property type="term" value="C:plasma membrane"/>
    <property type="evidence" value="ECO:0007669"/>
    <property type="project" value="UniProtKB-SubCell"/>
</dbReference>
<evidence type="ECO:0000256" key="4">
    <source>
        <dbReference type="ARBA" id="ARBA00022692"/>
    </source>
</evidence>
<proteinExistence type="predicted"/>
<gene>
    <name evidence="9" type="ORF">FHX39_001799</name>
</gene>
<dbReference type="PROSITE" id="PS50850">
    <property type="entry name" value="MFS"/>
    <property type="match status" value="1"/>
</dbReference>
<dbReference type="AlphaFoldDB" id="A0A7W5P6T4"/>
<reference evidence="9 10" key="1">
    <citation type="submission" date="2020-08" db="EMBL/GenBank/DDBJ databases">
        <title>Sequencing the genomes of 1000 actinobacteria strains.</title>
        <authorList>
            <person name="Klenk H.-P."/>
        </authorList>
    </citation>
    <scope>NUCLEOTIDE SEQUENCE [LARGE SCALE GENOMIC DNA]</scope>
    <source>
        <strain evidence="9 10">DSM 11053</strain>
    </source>
</reference>
<keyword evidence="10" id="KW-1185">Reference proteome</keyword>
<accession>A0A7W5P6T4</accession>
<evidence type="ECO:0000313" key="9">
    <source>
        <dbReference type="EMBL" id="MBB3326855.1"/>
    </source>
</evidence>
<feature type="domain" description="Major facilitator superfamily (MFS) profile" evidence="8">
    <location>
        <begin position="17"/>
        <end position="404"/>
    </location>
</feature>
<keyword evidence="4 7" id="KW-0812">Transmembrane</keyword>
<keyword evidence="2" id="KW-0813">Transport</keyword>
<evidence type="ECO:0000313" key="10">
    <source>
        <dbReference type="Proteomes" id="UP000565572"/>
    </source>
</evidence>
<feature type="transmembrane region" description="Helical" evidence="7">
    <location>
        <begin position="343"/>
        <end position="365"/>
    </location>
</feature>
<feature type="transmembrane region" description="Helical" evidence="7">
    <location>
        <begin position="173"/>
        <end position="193"/>
    </location>
</feature>
<dbReference type="InterPro" id="IPR011701">
    <property type="entry name" value="MFS"/>
</dbReference>
<dbReference type="Gene3D" id="1.20.1250.20">
    <property type="entry name" value="MFS general substrate transporter like domains"/>
    <property type="match status" value="1"/>
</dbReference>
<name>A0A7W5P6T4_9ACTN</name>
<evidence type="ECO:0000256" key="7">
    <source>
        <dbReference type="SAM" id="Phobius"/>
    </source>
</evidence>
<dbReference type="InterPro" id="IPR036259">
    <property type="entry name" value="MFS_trans_sf"/>
</dbReference>
<dbReference type="GO" id="GO:0022857">
    <property type="term" value="F:transmembrane transporter activity"/>
    <property type="evidence" value="ECO:0007669"/>
    <property type="project" value="InterPro"/>
</dbReference>
<evidence type="ECO:0000256" key="5">
    <source>
        <dbReference type="ARBA" id="ARBA00022989"/>
    </source>
</evidence>
<sequence>MARTKTSPGPTLGRRASFWTAAAVAALALWTSGAPSVSYPLYAAEWHLTPTTTNAIFAVYPIVLVVVLIVLGDLSDHIGRRASIVLGLVAVLVGVLLFALAPNVVWVFVGRAFMGLGVGLSLSPASAAMVDFSPPGQVARASSITTAATATGLALATLVGGALVQYAPYPLHLDYWVLAVVVTGVLVLAWFLPRHVANEDPRPWRLRGLTVPRGLGGTFATAVLAVSAAYALGSVVLAMGAQIARQLVGSSNVLVTGALLSVSAIVIGVVAVVSRRLPARWLIGSGTVASILGLGLLTLSASAHSLPLFFAGMVLGGAGYSFNFLGGLTLVNAHAPATHRAGMLSSVLVVAYLVQGAAALLLGAIATSGGLAVALDVGWPAIGVICVAALVLVLVVRRPRAVVA</sequence>
<dbReference type="Proteomes" id="UP000565572">
    <property type="component" value="Unassembled WGS sequence"/>
</dbReference>
<evidence type="ECO:0000256" key="3">
    <source>
        <dbReference type="ARBA" id="ARBA00022475"/>
    </source>
</evidence>
<protein>
    <submittedName>
        <fullName evidence="9">MFS family permease</fullName>
    </submittedName>
</protein>
<keyword evidence="5 7" id="KW-1133">Transmembrane helix</keyword>
<keyword evidence="6 7" id="KW-0472">Membrane</keyword>
<dbReference type="PANTHER" id="PTHR23517">
    <property type="entry name" value="RESISTANCE PROTEIN MDTM, PUTATIVE-RELATED-RELATED"/>
    <property type="match status" value="1"/>
</dbReference>
<feature type="transmembrane region" description="Helical" evidence="7">
    <location>
        <begin position="84"/>
        <end position="106"/>
    </location>
</feature>
<evidence type="ECO:0000256" key="1">
    <source>
        <dbReference type="ARBA" id="ARBA00004651"/>
    </source>
</evidence>